<dbReference type="GeneID" id="43584390"/>
<dbReference type="GO" id="GO:0032511">
    <property type="term" value="P:late endosome to vacuole transport via multivesicular body sorting pathway"/>
    <property type="evidence" value="ECO:0007669"/>
    <property type="project" value="TreeGrafter"/>
</dbReference>
<dbReference type="InterPro" id="IPR007262">
    <property type="entry name" value="Vps55/LEPROT"/>
</dbReference>
<feature type="transmembrane region" description="Helical" evidence="6">
    <location>
        <begin position="103"/>
        <end position="123"/>
    </location>
</feature>
<evidence type="ECO:0000256" key="4">
    <source>
        <dbReference type="ARBA" id="ARBA00022989"/>
    </source>
</evidence>
<name>A0A5E8C0F2_9ASCO</name>
<dbReference type="PANTHER" id="PTHR12050:SF0">
    <property type="entry name" value="RH04491P"/>
    <property type="match status" value="1"/>
</dbReference>
<evidence type="ECO:0000256" key="2">
    <source>
        <dbReference type="ARBA" id="ARBA00005645"/>
    </source>
</evidence>
<dbReference type="RefSeq" id="XP_031856181.1">
    <property type="nucleotide sequence ID" value="XM_032000290.1"/>
</dbReference>
<evidence type="ECO:0000256" key="3">
    <source>
        <dbReference type="ARBA" id="ARBA00022692"/>
    </source>
</evidence>
<dbReference type="GO" id="GO:0034424">
    <property type="term" value="C:Vps55/Vps68 complex"/>
    <property type="evidence" value="ECO:0007669"/>
    <property type="project" value="TreeGrafter"/>
</dbReference>
<evidence type="ECO:0000313" key="8">
    <source>
        <dbReference type="Proteomes" id="UP000398389"/>
    </source>
</evidence>
<feature type="transmembrane region" description="Helical" evidence="6">
    <location>
        <begin position="72"/>
        <end position="91"/>
    </location>
</feature>
<feature type="transmembrane region" description="Helical" evidence="6">
    <location>
        <begin position="6"/>
        <end position="29"/>
    </location>
</feature>
<reference evidence="7 8" key="1">
    <citation type="submission" date="2019-09" db="EMBL/GenBank/DDBJ databases">
        <authorList>
            <person name="Brejova B."/>
        </authorList>
    </citation>
    <scope>NUCLEOTIDE SEQUENCE [LARGE SCALE GENOMIC DNA]</scope>
</reference>
<evidence type="ECO:0000313" key="7">
    <source>
        <dbReference type="EMBL" id="VVT57184.1"/>
    </source>
</evidence>
<dbReference type="EMBL" id="CABVLU010000004">
    <property type="protein sequence ID" value="VVT57184.1"/>
    <property type="molecule type" value="Genomic_DNA"/>
</dbReference>
<dbReference type="OrthoDB" id="14246at2759"/>
<proteinExistence type="inferred from homology"/>
<dbReference type="PANTHER" id="PTHR12050">
    <property type="entry name" value="LEPTIN RECEPTOR-RELATED"/>
    <property type="match status" value="1"/>
</dbReference>
<evidence type="ECO:0000256" key="5">
    <source>
        <dbReference type="ARBA" id="ARBA00023136"/>
    </source>
</evidence>
<evidence type="ECO:0000256" key="1">
    <source>
        <dbReference type="ARBA" id="ARBA00004141"/>
    </source>
</evidence>
<keyword evidence="3 6" id="KW-0812">Transmembrane</keyword>
<keyword evidence="5 6" id="KW-0472">Membrane</keyword>
<dbReference type="Pfam" id="PF04133">
    <property type="entry name" value="Vps55"/>
    <property type="match status" value="1"/>
</dbReference>
<dbReference type="AlphaFoldDB" id="A0A5E8C0F2"/>
<gene>
    <name evidence="7" type="ORF">SAPINGB_P005576</name>
</gene>
<evidence type="ECO:0000256" key="6">
    <source>
        <dbReference type="SAM" id="Phobius"/>
    </source>
</evidence>
<keyword evidence="4 6" id="KW-1133">Transmembrane helix</keyword>
<protein>
    <recommendedName>
        <fullName evidence="9">Vacuolar protein sorting-associated protein 55</fullName>
    </recommendedName>
</protein>
<sequence>MNVSPLYKIIALSTVLAAGFILIILSCALFNNWIPLSVVGLFLIAPIPNGICGQYQAHDDFMSESTNTIVDFGRFFTGFLVLSGVALPIVLAHNNIIGTPAMIMSLVGGSLIYLTIITFRSFFHEPEDF</sequence>
<organism evidence="7 8">
    <name type="scientific">Magnusiomyces paraingens</name>
    <dbReference type="NCBI Taxonomy" id="2606893"/>
    <lineage>
        <taxon>Eukaryota</taxon>
        <taxon>Fungi</taxon>
        <taxon>Dikarya</taxon>
        <taxon>Ascomycota</taxon>
        <taxon>Saccharomycotina</taxon>
        <taxon>Dipodascomycetes</taxon>
        <taxon>Dipodascales</taxon>
        <taxon>Dipodascaceae</taxon>
        <taxon>Magnusiomyces</taxon>
    </lineage>
</organism>
<keyword evidence="8" id="KW-1185">Reference proteome</keyword>
<comment type="similarity">
    <text evidence="2">Belongs to the OB-RGRP/VPS55 family.</text>
</comment>
<evidence type="ECO:0008006" key="9">
    <source>
        <dbReference type="Google" id="ProtNLM"/>
    </source>
</evidence>
<comment type="subcellular location">
    <subcellularLocation>
        <location evidence="1">Membrane</location>
        <topology evidence="1">Multi-pass membrane protein</topology>
    </subcellularLocation>
</comment>
<accession>A0A5E8C0F2</accession>
<feature type="transmembrane region" description="Helical" evidence="6">
    <location>
        <begin position="36"/>
        <end position="57"/>
    </location>
</feature>
<dbReference type="Proteomes" id="UP000398389">
    <property type="component" value="Unassembled WGS sequence"/>
</dbReference>